<keyword evidence="5" id="KW-0732">Signal</keyword>
<dbReference type="EMBL" id="CP018155">
    <property type="protein sequence ID" value="APG64826.1"/>
    <property type="molecule type" value="Genomic_DNA"/>
</dbReference>
<dbReference type="GO" id="GO:0044718">
    <property type="term" value="P:siderophore transmembrane transport"/>
    <property type="evidence" value="ECO:0007669"/>
    <property type="project" value="TreeGrafter"/>
</dbReference>
<evidence type="ECO:0000259" key="12">
    <source>
        <dbReference type="Pfam" id="PF00593"/>
    </source>
</evidence>
<evidence type="ECO:0000313" key="14">
    <source>
        <dbReference type="EMBL" id="APG64826.1"/>
    </source>
</evidence>
<evidence type="ECO:0000256" key="8">
    <source>
        <dbReference type="ARBA" id="ARBA00023170"/>
    </source>
</evidence>
<evidence type="ECO:0000256" key="9">
    <source>
        <dbReference type="ARBA" id="ARBA00023237"/>
    </source>
</evidence>
<feature type="domain" description="TonB-dependent receptor-like beta-barrel" evidence="12">
    <location>
        <begin position="209"/>
        <end position="654"/>
    </location>
</feature>
<keyword evidence="4 10" id="KW-0812">Transmembrane</keyword>
<name>A0A1L3JI57_9FLAO</name>
<accession>A0A1L3JI57</accession>
<evidence type="ECO:0000256" key="10">
    <source>
        <dbReference type="PROSITE-ProRule" id="PRU01360"/>
    </source>
</evidence>
<evidence type="ECO:0000259" key="13">
    <source>
        <dbReference type="Pfam" id="PF07715"/>
    </source>
</evidence>
<proteinExistence type="inferred from homology"/>
<dbReference type="STRING" id="1850252.LPB136_05380"/>
<comment type="subcellular location">
    <subcellularLocation>
        <location evidence="1 10">Cell outer membrane</location>
        <topology evidence="1 10">Multi-pass membrane protein</topology>
    </subcellularLocation>
</comment>
<dbReference type="Gene3D" id="2.170.130.10">
    <property type="entry name" value="TonB-dependent receptor, plug domain"/>
    <property type="match status" value="1"/>
</dbReference>
<dbReference type="OrthoDB" id="9764669at2"/>
<protein>
    <submittedName>
        <fullName evidence="14">Outer membrane receptor protein</fullName>
    </submittedName>
</protein>
<dbReference type="PANTHER" id="PTHR30069">
    <property type="entry name" value="TONB-DEPENDENT OUTER MEMBRANE RECEPTOR"/>
    <property type="match status" value="1"/>
</dbReference>
<evidence type="ECO:0000256" key="2">
    <source>
        <dbReference type="ARBA" id="ARBA00022448"/>
    </source>
</evidence>
<dbReference type="InterPro" id="IPR000531">
    <property type="entry name" value="Beta-barrel_TonB"/>
</dbReference>
<dbReference type="InterPro" id="IPR012910">
    <property type="entry name" value="Plug_dom"/>
</dbReference>
<keyword evidence="2 10" id="KW-0813">Transport</keyword>
<evidence type="ECO:0000256" key="6">
    <source>
        <dbReference type="ARBA" id="ARBA00023077"/>
    </source>
</evidence>
<dbReference type="GO" id="GO:0009279">
    <property type="term" value="C:cell outer membrane"/>
    <property type="evidence" value="ECO:0007669"/>
    <property type="project" value="UniProtKB-SubCell"/>
</dbReference>
<evidence type="ECO:0000256" key="7">
    <source>
        <dbReference type="ARBA" id="ARBA00023136"/>
    </source>
</evidence>
<dbReference type="Gene3D" id="2.40.170.20">
    <property type="entry name" value="TonB-dependent receptor, beta-barrel domain"/>
    <property type="match status" value="1"/>
</dbReference>
<feature type="domain" description="TonB-dependent receptor plug" evidence="13">
    <location>
        <begin position="49"/>
        <end position="153"/>
    </location>
</feature>
<keyword evidence="8 14" id="KW-0675">Receptor</keyword>
<dbReference type="Proteomes" id="UP000181898">
    <property type="component" value="Chromosome"/>
</dbReference>
<evidence type="ECO:0000256" key="3">
    <source>
        <dbReference type="ARBA" id="ARBA00022452"/>
    </source>
</evidence>
<evidence type="ECO:0000256" key="5">
    <source>
        <dbReference type="ARBA" id="ARBA00022729"/>
    </source>
</evidence>
<dbReference type="PROSITE" id="PS52016">
    <property type="entry name" value="TONB_DEPENDENT_REC_3"/>
    <property type="match status" value="1"/>
</dbReference>
<dbReference type="InterPro" id="IPR036942">
    <property type="entry name" value="Beta-barrel_TonB_sf"/>
</dbReference>
<organism evidence="14 15">
    <name type="scientific">Tenacibaculum todarodis</name>
    <dbReference type="NCBI Taxonomy" id="1850252"/>
    <lineage>
        <taxon>Bacteria</taxon>
        <taxon>Pseudomonadati</taxon>
        <taxon>Bacteroidota</taxon>
        <taxon>Flavobacteriia</taxon>
        <taxon>Flavobacteriales</taxon>
        <taxon>Flavobacteriaceae</taxon>
        <taxon>Tenacibaculum</taxon>
    </lineage>
</organism>
<evidence type="ECO:0000256" key="4">
    <source>
        <dbReference type="ARBA" id="ARBA00022692"/>
    </source>
</evidence>
<dbReference type="KEGG" id="ten:LPB136_05380"/>
<keyword evidence="9 10" id="KW-0998">Cell outer membrane</keyword>
<dbReference type="PANTHER" id="PTHR30069:SF29">
    <property type="entry name" value="HEMOGLOBIN AND HEMOGLOBIN-HAPTOGLOBIN-BINDING PROTEIN 1-RELATED"/>
    <property type="match status" value="1"/>
</dbReference>
<gene>
    <name evidence="14" type="ORF">LPB136_05380</name>
</gene>
<keyword evidence="6 11" id="KW-0798">TonB box</keyword>
<dbReference type="AlphaFoldDB" id="A0A1L3JI57"/>
<keyword evidence="15" id="KW-1185">Reference proteome</keyword>
<dbReference type="Pfam" id="PF07715">
    <property type="entry name" value="Plug"/>
    <property type="match status" value="1"/>
</dbReference>
<dbReference type="InterPro" id="IPR039426">
    <property type="entry name" value="TonB-dep_rcpt-like"/>
</dbReference>
<sequence>MFLNRRVVLVAIFFTSVAFSQKNEKQKDSIKNNKLDEVIVTATRTVRQLSSVPMPVTLISKKQIQQSGSVRLSDILIEQTGITTASDFGGFNGVQMQGLDAEYTLILIDGVPLVGKRSGNIDLDRISVNNIKQIEIVKGPSSSLYGSDAIGGVINIITEKPKHDVLKGSLQFLARGGAKNELDMNANLVYKKDKLGINAGINTNSSAGFDLSPQTSFKTTNGHENYTGNFKVLYDFTDKLKTTVSTRFFEENQGNLTEQNNQKDWSVNVDLNHKVSDKWNLDYTFYVTDFNTKSETELEVSTFNQTLIRPEIRSQFSIGKLDAIVGVGASFEEVDRSDFLKKEKFDSQYVFGQLDYNPTSKLNVIIGARFDNHSQYKSAFSPKISTRYVVNNWLATKASVGYGFKAPDFRQLYFNFRNTASGYVVFGIKTLHELYGNLPEVQQFDTDLNPENSVGFNLGFELKPINNLAININVFRNDIEDLINTFDTQINPLNFNLPAGTRVFTYENRDKVYTQGFELDANYKIDDNFRFIAGYQFLEAKDKEEEALIKSNQIFIRRTPTSPSEKLTIDNYFGLPNRSKHMANAKLYYQNFEHRFSANLRAIYRSKYALYDTNNSQGVIDEYDDFVSGNITLNTAIEKKLFSLLKVQFGIDNLLDEKGESNATKQAFLNNDAALQLGRTYYGRIQFNF</sequence>
<dbReference type="SUPFAM" id="SSF56935">
    <property type="entry name" value="Porins"/>
    <property type="match status" value="1"/>
</dbReference>
<evidence type="ECO:0000313" key="15">
    <source>
        <dbReference type="Proteomes" id="UP000181898"/>
    </source>
</evidence>
<dbReference type="GO" id="GO:0015344">
    <property type="term" value="F:siderophore uptake transmembrane transporter activity"/>
    <property type="evidence" value="ECO:0007669"/>
    <property type="project" value="TreeGrafter"/>
</dbReference>
<evidence type="ECO:0000256" key="1">
    <source>
        <dbReference type="ARBA" id="ARBA00004571"/>
    </source>
</evidence>
<dbReference type="CDD" id="cd01347">
    <property type="entry name" value="ligand_gated_channel"/>
    <property type="match status" value="1"/>
</dbReference>
<dbReference type="RefSeq" id="WP_072555151.1">
    <property type="nucleotide sequence ID" value="NZ_CP018155.1"/>
</dbReference>
<keyword evidence="7 10" id="KW-0472">Membrane</keyword>
<keyword evidence="3 10" id="KW-1134">Transmembrane beta strand</keyword>
<dbReference type="InterPro" id="IPR037066">
    <property type="entry name" value="Plug_dom_sf"/>
</dbReference>
<reference evidence="14" key="1">
    <citation type="submission" date="2016-11" db="EMBL/GenBank/DDBJ databases">
        <title>Tenacibaculum sp. LPB0136, isolated from marine environment.</title>
        <authorList>
            <person name="Kim E."/>
            <person name="Yi H."/>
        </authorList>
    </citation>
    <scope>NUCLEOTIDE SEQUENCE [LARGE SCALE GENOMIC DNA]</scope>
    <source>
        <strain evidence="14">LPB0136</strain>
    </source>
</reference>
<evidence type="ECO:0000256" key="11">
    <source>
        <dbReference type="RuleBase" id="RU003357"/>
    </source>
</evidence>
<dbReference type="Pfam" id="PF00593">
    <property type="entry name" value="TonB_dep_Rec_b-barrel"/>
    <property type="match status" value="1"/>
</dbReference>
<comment type="similarity">
    <text evidence="10 11">Belongs to the TonB-dependent receptor family.</text>
</comment>